<dbReference type="Gene3D" id="2.40.30.170">
    <property type="match status" value="1"/>
</dbReference>
<gene>
    <name evidence="4" type="ORF">SAMN05660691_03158</name>
</gene>
<keyword evidence="2" id="KW-0732">Signal</keyword>
<dbReference type="Proteomes" id="UP000199371">
    <property type="component" value="Unassembled WGS sequence"/>
</dbReference>
<dbReference type="GO" id="GO:1990281">
    <property type="term" value="C:efflux pump complex"/>
    <property type="evidence" value="ECO:0007669"/>
    <property type="project" value="TreeGrafter"/>
</dbReference>
<feature type="domain" description="Multidrug resistance protein MdtA-like barrel-sandwich hybrid" evidence="3">
    <location>
        <begin position="67"/>
        <end position="205"/>
    </location>
</feature>
<evidence type="ECO:0000256" key="2">
    <source>
        <dbReference type="SAM" id="SignalP"/>
    </source>
</evidence>
<evidence type="ECO:0000259" key="3">
    <source>
        <dbReference type="Pfam" id="PF25917"/>
    </source>
</evidence>
<feature type="signal peptide" evidence="2">
    <location>
        <begin position="1"/>
        <end position="29"/>
    </location>
</feature>
<dbReference type="RefSeq" id="WP_092795431.1">
    <property type="nucleotide sequence ID" value="NZ_FNXF01000014.1"/>
</dbReference>
<comment type="similarity">
    <text evidence="1">Belongs to the membrane fusion protein (MFP) (TC 8.A.1) family.</text>
</comment>
<dbReference type="GO" id="GO:0015562">
    <property type="term" value="F:efflux transmembrane transporter activity"/>
    <property type="evidence" value="ECO:0007669"/>
    <property type="project" value="TreeGrafter"/>
</dbReference>
<proteinExistence type="inferred from homology"/>
<sequence>MKLYYFKSAIPIIMSVLVSVWLHSSNSNATVTAKDKFVQQVTFETLNAVDHQVIVKAWGQLEPWQQTSLASQVAGRVEYVHPDFEIGKVVQAGTIILKLDPADYEPPVAAAAAELALAEAQYLEAMATADVARVQLRDRLDTASPLALRVPQLAAAKARVDSANAALQIAKRDLARTNVVAPYTAVIRELNVGVGQVIASGESVATLFNATKARVILPVAMYDAPFIANTMKYSSSEIRVTDTSNRNVVRTARFEGVLAYVEQRTRMQQVVAIIEDPYLVETDNGFSEARLKFGSFVEAELQGPLLQNVYAIPQHLLDDNKIWLINEEDQLQSREVEVLREEQELVYVRGKINDGERLAKTLPDYPTNGTRVKAVKSIVSTHSASGDL</sequence>
<accession>A0A1H6MUH0</accession>
<protein>
    <submittedName>
        <fullName evidence="4">RND family efflux transporter, MFP subunit</fullName>
    </submittedName>
</protein>
<dbReference type="AlphaFoldDB" id="A0A1H6MUH0"/>
<dbReference type="SUPFAM" id="SSF111369">
    <property type="entry name" value="HlyD-like secretion proteins"/>
    <property type="match status" value="1"/>
</dbReference>
<organism evidence="4 5">
    <name type="scientific">Rheinheimera pacifica</name>
    <dbReference type="NCBI Taxonomy" id="173990"/>
    <lineage>
        <taxon>Bacteria</taxon>
        <taxon>Pseudomonadati</taxon>
        <taxon>Pseudomonadota</taxon>
        <taxon>Gammaproteobacteria</taxon>
        <taxon>Chromatiales</taxon>
        <taxon>Chromatiaceae</taxon>
        <taxon>Rheinheimera</taxon>
    </lineage>
</organism>
<dbReference type="PANTHER" id="PTHR30469:SF36">
    <property type="entry name" value="BLL3903 PROTEIN"/>
    <property type="match status" value="1"/>
</dbReference>
<dbReference type="Gene3D" id="2.40.50.100">
    <property type="match status" value="1"/>
</dbReference>
<dbReference type="PANTHER" id="PTHR30469">
    <property type="entry name" value="MULTIDRUG RESISTANCE PROTEIN MDTA"/>
    <property type="match status" value="1"/>
</dbReference>
<dbReference type="InterPro" id="IPR006143">
    <property type="entry name" value="RND_pump_MFP"/>
</dbReference>
<dbReference type="InterPro" id="IPR058625">
    <property type="entry name" value="MdtA-like_BSH"/>
</dbReference>
<dbReference type="NCBIfam" id="TIGR01730">
    <property type="entry name" value="RND_mfp"/>
    <property type="match status" value="1"/>
</dbReference>
<evidence type="ECO:0000256" key="1">
    <source>
        <dbReference type="ARBA" id="ARBA00009477"/>
    </source>
</evidence>
<dbReference type="STRING" id="173990.SAMN05660691_03158"/>
<name>A0A1H6MUH0_9GAMM</name>
<reference evidence="5" key="1">
    <citation type="submission" date="2016-10" db="EMBL/GenBank/DDBJ databases">
        <authorList>
            <person name="Varghese N."/>
            <person name="Submissions S."/>
        </authorList>
    </citation>
    <scope>NUCLEOTIDE SEQUENCE [LARGE SCALE GENOMIC DNA]</scope>
    <source>
        <strain evidence="5">DSM 17616</strain>
    </source>
</reference>
<evidence type="ECO:0000313" key="4">
    <source>
        <dbReference type="EMBL" id="SEI05648.1"/>
    </source>
</evidence>
<feature type="chain" id="PRO_5011468191" evidence="2">
    <location>
        <begin position="30"/>
        <end position="388"/>
    </location>
</feature>
<dbReference type="Gene3D" id="1.10.287.470">
    <property type="entry name" value="Helix hairpin bin"/>
    <property type="match status" value="1"/>
</dbReference>
<evidence type="ECO:0000313" key="5">
    <source>
        <dbReference type="Proteomes" id="UP000199371"/>
    </source>
</evidence>
<dbReference type="OrthoDB" id="5730196at2"/>
<dbReference type="EMBL" id="FNXF01000014">
    <property type="protein sequence ID" value="SEI05648.1"/>
    <property type="molecule type" value="Genomic_DNA"/>
</dbReference>
<dbReference type="Pfam" id="PF25917">
    <property type="entry name" value="BSH_RND"/>
    <property type="match status" value="1"/>
</dbReference>
<keyword evidence="5" id="KW-1185">Reference proteome</keyword>